<dbReference type="EC" id="4.1.1.4" evidence="1"/>
<name>A0A2R3IUX2_9PSED</name>
<accession>A0A2R3IUX2</accession>
<dbReference type="AlphaFoldDB" id="A0A2R3IUX2"/>
<protein>
    <submittedName>
        <fullName evidence="1">Acetoacetate decarboxylase</fullName>
        <ecNumber evidence="1">4.1.1.4</ecNumber>
    </submittedName>
</protein>
<dbReference type="GO" id="GO:0047602">
    <property type="term" value="F:acetoacetate decarboxylase activity"/>
    <property type="evidence" value="ECO:0007669"/>
    <property type="project" value="UniProtKB-EC"/>
</dbReference>
<dbReference type="GeneID" id="77221734"/>
<evidence type="ECO:0000313" key="2">
    <source>
        <dbReference type="Proteomes" id="UP000238390"/>
    </source>
</evidence>
<dbReference type="Proteomes" id="UP000238390">
    <property type="component" value="Chromosome"/>
</dbReference>
<proteinExistence type="predicted"/>
<sequence>MNIEEVLRAVSTPLGDGAAYPGGPYRFFRREYLNIYYRSDPAALRRVVPEPLRLDGALVRFEIMLMPDSVGLGRYAEGGQAIRVSLDGCHGEYLHAMYVDSLPAIAAGREVSAYPKKLGKPALYVDSDTLVGSIDYGSLRIATATMGYKHRPLPRDEALAAIGVETFMLKTMRGYDSRPRICELVRTRISDIRLHEAWTGPARLQLFAHALAPMADLPVLEVLGASHLVADLSLEMPALVYDYLAPPG</sequence>
<keyword evidence="2" id="KW-1185">Reference proteome</keyword>
<evidence type="ECO:0000313" key="1">
    <source>
        <dbReference type="EMBL" id="AVK05718.1"/>
    </source>
</evidence>
<keyword evidence="1" id="KW-0456">Lyase</keyword>
<dbReference type="RefSeq" id="WP_034078813.1">
    <property type="nucleotide sequence ID" value="NZ_CP020560.1"/>
</dbReference>
<dbReference type="SUPFAM" id="SSF160104">
    <property type="entry name" value="Acetoacetate decarboxylase-like"/>
    <property type="match status" value="1"/>
</dbReference>
<dbReference type="Pfam" id="PF06314">
    <property type="entry name" value="ADC"/>
    <property type="match status" value="1"/>
</dbReference>
<organism evidence="1 2">
    <name type="scientific">Pseudomonas paraeruginosa</name>
    <dbReference type="NCBI Taxonomy" id="2994495"/>
    <lineage>
        <taxon>Bacteria</taxon>
        <taxon>Pseudomonadati</taxon>
        <taxon>Pseudomonadota</taxon>
        <taxon>Gammaproteobacteria</taxon>
        <taxon>Pseudomonadales</taxon>
        <taxon>Pseudomonadaceae</taxon>
        <taxon>Pseudomonas</taxon>
    </lineage>
</organism>
<gene>
    <name evidence="1" type="primary">adc</name>
    <name evidence="1" type="ORF">CSB93_4970</name>
</gene>
<dbReference type="Gene3D" id="2.40.400.10">
    <property type="entry name" value="Acetoacetate decarboxylase-like"/>
    <property type="match status" value="1"/>
</dbReference>
<dbReference type="InterPro" id="IPR010451">
    <property type="entry name" value="Acetoacetate_decarboxylase"/>
</dbReference>
<dbReference type="EMBL" id="CP027169">
    <property type="protein sequence ID" value="AVK05718.1"/>
    <property type="molecule type" value="Genomic_DNA"/>
</dbReference>
<dbReference type="InterPro" id="IPR023375">
    <property type="entry name" value="ADC_dom_sf"/>
</dbReference>
<reference evidence="1 2" key="1">
    <citation type="submission" date="2018-02" db="EMBL/GenBank/DDBJ databases">
        <title>FDA/CDC Antimicrobial Resistant Isolate Bank Genome Sequencing.</title>
        <authorList>
            <person name="Benahmed F.H."/>
            <person name="Lutgring J.D."/>
            <person name="Yoo B."/>
            <person name="Machado M."/>
            <person name="Brown A."/>
            <person name="McAllister G."/>
            <person name="Perry A."/>
            <person name="Halpin A.L."/>
            <person name="Vavikolanu K."/>
            <person name="Ott S."/>
            <person name="Zhao X."/>
            <person name="Tallon L.J."/>
            <person name="Sadzewicz L."/>
            <person name="Aluvathingal J."/>
            <person name="Nadendla S."/>
            <person name="Voskania-kordi A."/>
            <person name="Simonyan V."/>
            <person name="Patel J."/>
            <person name="Shawar R.M."/>
        </authorList>
    </citation>
    <scope>NUCLEOTIDE SEQUENCE [LARGE SCALE GENOMIC DNA]</scope>
    <source>
        <strain evidence="1 2">AR_0356</strain>
    </source>
</reference>
<dbReference type="NCBIfam" id="NF002614">
    <property type="entry name" value="PRK02265.1"/>
    <property type="match status" value="1"/>
</dbReference>